<keyword evidence="6" id="KW-1185">Reference proteome</keyword>
<feature type="region of interest" description="Disordered" evidence="3">
    <location>
        <begin position="14"/>
        <end position="49"/>
    </location>
</feature>
<dbReference type="NCBIfam" id="TIGR00756">
    <property type="entry name" value="PPR"/>
    <property type="match status" value="6"/>
</dbReference>
<dbReference type="InterPro" id="IPR046848">
    <property type="entry name" value="E_motif"/>
</dbReference>
<dbReference type="GO" id="GO:0008270">
    <property type="term" value="F:zinc ion binding"/>
    <property type="evidence" value="ECO:0007669"/>
    <property type="project" value="InterPro"/>
</dbReference>
<dbReference type="EMBL" id="JACGCM010000347">
    <property type="protein sequence ID" value="KAF6173334.1"/>
    <property type="molecule type" value="Genomic_DNA"/>
</dbReference>
<dbReference type="GO" id="GO:0009451">
    <property type="term" value="P:RNA modification"/>
    <property type="evidence" value="ECO:0007669"/>
    <property type="project" value="InterPro"/>
</dbReference>
<evidence type="ECO:0000256" key="2">
    <source>
        <dbReference type="PROSITE-ProRule" id="PRU00708"/>
    </source>
</evidence>
<feature type="repeat" description="PPR" evidence="2">
    <location>
        <begin position="156"/>
        <end position="190"/>
    </location>
</feature>
<organism evidence="5 6">
    <name type="scientific">Kingdonia uniflora</name>
    <dbReference type="NCBI Taxonomy" id="39325"/>
    <lineage>
        <taxon>Eukaryota</taxon>
        <taxon>Viridiplantae</taxon>
        <taxon>Streptophyta</taxon>
        <taxon>Embryophyta</taxon>
        <taxon>Tracheophyta</taxon>
        <taxon>Spermatophyta</taxon>
        <taxon>Magnoliopsida</taxon>
        <taxon>Ranunculales</taxon>
        <taxon>Circaeasteraceae</taxon>
        <taxon>Kingdonia</taxon>
    </lineage>
</organism>
<evidence type="ECO:0000259" key="4">
    <source>
        <dbReference type="Pfam" id="PF14432"/>
    </source>
</evidence>
<comment type="caution">
    <text evidence="5">The sequence shown here is derived from an EMBL/GenBank/DDBJ whole genome shotgun (WGS) entry which is preliminary data.</text>
</comment>
<dbReference type="FunFam" id="1.25.40.10:FF:001178">
    <property type="entry name" value="Pentatricopeptide repeat-containing protein, chloroplastic"/>
    <property type="match status" value="1"/>
</dbReference>
<reference evidence="5 6" key="1">
    <citation type="journal article" date="2020" name="IScience">
        <title>Genome Sequencing of the Endangered Kingdonia uniflora (Circaeasteraceae, Ranunculales) Reveals Potential Mechanisms of Evolutionary Specialization.</title>
        <authorList>
            <person name="Sun Y."/>
            <person name="Deng T."/>
            <person name="Zhang A."/>
            <person name="Moore M.J."/>
            <person name="Landis J.B."/>
            <person name="Lin N."/>
            <person name="Zhang H."/>
            <person name="Zhang X."/>
            <person name="Huang J."/>
            <person name="Zhang X."/>
            <person name="Sun H."/>
            <person name="Wang H."/>
        </authorList>
    </citation>
    <scope>NUCLEOTIDE SEQUENCE [LARGE SCALE GENOMIC DNA]</scope>
    <source>
        <strain evidence="5">TB1705</strain>
        <tissue evidence="5">Leaf</tissue>
    </source>
</reference>
<evidence type="ECO:0000256" key="3">
    <source>
        <dbReference type="SAM" id="MobiDB-lite"/>
    </source>
</evidence>
<dbReference type="Pfam" id="PF14432">
    <property type="entry name" value="DYW_deaminase"/>
    <property type="match status" value="1"/>
</dbReference>
<dbReference type="OrthoDB" id="749902at2759"/>
<dbReference type="Pfam" id="PF20431">
    <property type="entry name" value="E_motif"/>
    <property type="match status" value="1"/>
</dbReference>
<name>A0A7J7P2C9_9MAGN</name>
<evidence type="ECO:0000313" key="6">
    <source>
        <dbReference type="Proteomes" id="UP000541444"/>
    </source>
</evidence>
<sequence>MLSTQLPLLTPISLPPIHPQNLPQHHESRPIRRKQPPTPLIVTPEAKPSTQSRPIESWIETLRSHTRSNLFREAISTYIEMTIVGVLPDNFAFPAVLKAVTGLQDLSFGKQLHCAVVKLGYHASSVTVGNTLLHMYGKCGGVSDVLQVFDRIPQRDQVSWNSMIASLCRYEEWELALEVFRSMHLERVEPSSFTLVSVAQACSNFSMTEGLRLGKQVHGYSLRMCDEKTFTNNALMSMYAKWGMVDDSKYLFEQFENRDLVSWNTMISSFAQNGSFSEALALLYEMVYEGIKPDGVTIASVLPACSHLERLQSGKEIHAFALRNDNIRENSFVGSALVDMYCNCREMKSGYRVFQGTSKRKIEIWNAMIAGYVRSGLYEEALNLFIELEVVAGLYPNPTTIASVLPACVHCEKFHKKEGIHGYIVKRGFTRDRYLQNALMDMYSRVGKLEISKKIFEKMEVKDLVSWNTMITGYTVSSSHDDALLLLHKMQKSDDNVSYRPNSITLMTVLPSCASLAALVKGKEIHGYAIRNALASDVAVGSALVDMYAKCGCLSLSRKLFDRLPEKNVITWNVLIMAYGMHGRGEEALGLFRIMDVKPDEITFIAIFAACSHSRMVNEGLDLFRRMKTDYGVEPISDHYACVVDLLGRAGQLDEAYELITTMPISSDRVGAWSSLLGACRIHQNVKLGEISADNLIRLEPNVASHYVLISNIYSAAGIWEKSINVRKKMKDMGVKKEPGCSWIELNDKVHKFTAGHSFHPQSEKLQEFVEKLWEKMKKEGYIPDTSCVLHNIDVEEKEYILCGHSEKLAIAFGILNTPPGTTIRVAKNLRVCNDCHVATKYISRIVQREIIVRDVKRFHHFRDGSCSCGDYW</sequence>
<feature type="repeat" description="PPR" evidence="2">
    <location>
        <begin position="568"/>
        <end position="598"/>
    </location>
</feature>
<dbReference type="FunFam" id="1.25.40.10:FF:001359">
    <property type="entry name" value="Pentatricopeptide repeat-containing protein At3g57430, chloroplastic"/>
    <property type="match status" value="1"/>
</dbReference>
<accession>A0A7J7P2C9</accession>
<feature type="repeat" description="PPR" evidence="2">
    <location>
        <begin position="361"/>
        <end position="396"/>
    </location>
</feature>
<dbReference type="InterPro" id="IPR002885">
    <property type="entry name" value="PPR_rpt"/>
</dbReference>
<feature type="repeat" description="PPR" evidence="2">
    <location>
        <begin position="259"/>
        <end position="293"/>
    </location>
</feature>
<dbReference type="Proteomes" id="UP000541444">
    <property type="component" value="Unassembled WGS sequence"/>
</dbReference>
<keyword evidence="1" id="KW-0677">Repeat</keyword>
<dbReference type="PANTHER" id="PTHR47926:SF514">
    <property type="entry name" value="TETRATRICOPEPTIDE-LIKE HELICAL DOMAIN SUPERFAMILY, DYW DOMAIN-CONTAINING PROTEIN"/>
    <property type="match status" value="1"/>
</dbReference>
<evidence type="ECO:0000256" key="1">
    <source>
        <dbReference type="ARBA" id="ARBA00022737"/>
    </source>
</evidence>
<feature type="domain" description="DYW" evidence="4">
    <location>
        <begin position="781"/>
        <end position="873"/>
    </location>
</feature>
<dbReference type="GO" id="GO:0003723">
    <property type="term" value="F:RNA binding"/>
    <property type="evidence" value="ECO:0007669"/>
    <property type="project" value="InterPro"/>
</dbReference>
<dbReference type="Gene3D" id="1.25.40.10">
    <property type="entry name" value="Tetratricopeptide repeat domain"/>
    <property type="match status" value="5"/>
</dbReference>
<dbReference type="AlphaFoldDB" id="A0A7J7P2C9"/>
<gene>
    <name evidence="5" type="ORF">GIB67_027029</name>
</gene>
<dbReference type="FunFam" id="1.25.40.10:FF:002471">
    <property type="entry name" value="Pentatricopeptide repeat-containing protein chloroplastic"/>
    <property type="match status" value="1"/>
</dbReference>
<dbReference type="FunFam" id="1.25.40.10:FF:000733">
    <property type="entry name" value="Pentatricopeptide repeat-containing protein, chloroplastic"/>
    <property type="match status" value="1"/>
</dbReference>
<feature type="repeat" description="PPR" evidence="2">
    <location>
        <begin position="463"/>
        <end position="493"/>
    </location>
</feature>
<dbReference type="Pfam" id="PF01535">
    <property type="entry name" value="PPR"/>
    <property type="match status" value="5"/>
</dbReference>
<dbReference type="InterPro" id="IPR011990">
    <property type="entry name" value="TPR-like_helical_dom_sf"/>
</dbReference>
<protein>
    <recommendedName>
        <fullName evidence="4">DYW domain-containing protein</fullName>
    </recommendedName>
</protein>
<proteinExistence type="predicted"/>
<dbReference type="InterPro" id="IPR046960">
    <property type="entry name" value="PPR_At4g14850-like_plant"/>
</dbReference>
<dbReference type="PANTHER" id="PTHR47926">
    <property type="entry name" value="PENTATRICOPEPTIDE REPEAT-CONTAINING PROTEIN"/>
    <property type="match status" value="1"/>
</dbReference>
<dbReference type="InterPro" id="IPR032867">
    <property type="entry name" value="DYW_dom"/>
</dbReference>
<dbReference type="Pfam" id="PF13041">
    <property type="entry name" value="PPR_2"/>
    <property type="match status" value="3"/>
</dbReference>
<evidence type="ECO:0000313" key="5">
    <source>
        <dbReference type="EMBL" id="KAF6173334.1"/>
    </source>
</evidence>
<dbReference type="PROSITE" id="PS51375">
    <property type="entry name" value="PPR"/>
    <property type="match status" value="5"/>
</dbReference>